<keyword evidence="6" id="KW-1185">Reference proteome</keyword>
<dbReference type="InterPro" id="IPR009072">
    <property type="entry name" value="Histone-fold"/>
</dbReference>
<dbReference type="Proteomes" id="UP000092321">
    <property type="component" value="Unassembled WGS sequence"/>
</dbReference>
<proteinExistence type="predicted"/>
<dbReference type="GO" id="GO:0005634">
    <property type="term" value="C:nucleus"/>
    <property type="evidence" value="ECO:0007669"/>
    <property type="project" value="UniProtKB-SubCell"/>
</dbReference>
<reference evidence="6" key="1">
    <citation type="journal article" date="2016" name="Proc. Natl. Acad. Sci. U.S.A.">
        <title>Comparative genomics of biotechnologically important yeasts.</title>
        <authorList>
            <person name="Riley R."/>
            <person name="Haridas S."/>
            <person name="Wolfe K.H."/>
            <person name="Lopes M.R."/>
            <person name="Hittinger C.T."/>
            <person name="Goeker M."/>
            <person name="Salamov A.A."/>
            <person name="Wisecaver J.H."/>
            <person name="Long T.M."/>
            <person name="Calvey C.H."/>
            <person name="Aerts A.L."/>
            <person name="Barry K.W."/>
            <person name="Choi C."/>
            <person name="Clum A."/>
            <person name="Coughlan A.Y."/>
            <person name="Deshpande S."/>
            <person name="Douglass A.P."/>
            <person name="Hanson S.J."/>
            <person name="Klenk H.-P."/>
            <person name="LaButti K.M."/>
            <person name="Lapidus A."/>
            <person name="Lindquist E.A."/>
            <person name="Lipzen A.M."/>
            <person name="Meier-Kolthoff J.P."/>
            <person name="Ohm R.A."/>
            <person name="Otillar R.P."/>
            <person name="Pangilinan J.L."/>
            <person name="Peng Y."/>
            <person name="Rokas A."/>
            <person name="Rosa C.A."/>
            <person name="Scheuner C."/>
            <person name="Sibirny A.A."/>
            <person name="Slot J.C."/>
            <person name="Stielow J.B."/>
            <person name="Sun H."/>
            <person name="Kurtzman C.P."/>
            <person name="Blackwell M."/>
            <person name="Grigoriev I.V."/>
            <person name="Jeffries T.W."/>
        </authorList>
    </citation>
    <scope>NUCLEOTIDE SEQUENCE [LARGE SCALE GENOMIC DNA]</scope>
    <source>
        <strain evidence="6">NRRL Y-1626</strain>
    </source>
</reference>
<comment type="subcellular location">
    <subcellularLocation>
        <location evidence="1">Nucleus</location>
    </subcellularLocation>
</comment>
<evidence type="ECO:0000256" key="2">
    <source>
        <dbReference type="ARBA" id="ARBA00023242"/>
    </source>
</evidence>
<dbReference type="Gene3D" id="1.10.20.10">
    <property type="entry name" value="Histone, subunit A"/>
    <property type="match status" value="1"/>
</dbReference>
<organism evidence="5 6">
    <name type="scientific">Hanseniaspora valbyensis NRRL Y-1626</name>
    <dbReference type="NCBI Taxonomy" id="766949"/>
    <lineage>
        <taxon>Eukaryota</taxon>
        <taxon>Fungi</taxon>
        <taxon>Dikarya</taxon>
        <taxon>Ascomycota</taxon>
        <taxon>Saccharomycotina</taxon>
        <taxon>Saccharomycetes</taxon>
        <taxon>Saccharomycodales</taxon>
        <taxon>Saccharomycodaceae</taxon>
        <taxon>Hanseniaspora</taxon>
    </lineage>
</organism>
<feature type="domain" description="Transcription factor CBF/NF-Y/archaeal histone" evidence="4">
    <location>
        <begin position="25"/>
        <end position="76"/>
    </location>
</feature>
<dbReference type="InterPro" id="IPR003958">
    <property type="entry name" value="CBFA_NFYB_domain"/>
</dbReference>
<dbReference type="OrthoDB" id="653904at2759"/>
<dbReference type="GO" id="GO:0016251">
    <property type="term" value="F:RNA polymerase II general transcription initiation factor activity"/>
    <property type="evidence" value="ECO:0007669"/>
    <property type="project" value="TreeGrafter"/>
</dbReference>
<feature type="compositionally biased region" description="Acidic residues" evidence="3">
    <location>
        <begin position="106"/>
        <end position="116"/>
    </location>
</feature>
<name>A0A1B7TIT7_9ASCO</name>
<evidence type="ECO:0000256" key="1">
    <source>
        <dbReference type="ARBA" id="ARBA00004123"/>
    </source>
</evidence>
<comment type="caution">
    <text evidence="5">The sequence shown here is derived from an EMBL/GenBank/DDBJ whole genome shotgun (WGS) entry which is preliminary data.</text>
</comment>
<dbReference type="SUPFAM" id="SSF47113">
    <property type="entry name" value="Histone-fold"/>
    <property type="match status" value="1"/>
</dbReference>
<dbReference type="CDD" id="cd22906">
    <property type="entry name" value="HFD_DRAP1"/>
    <property type="match status" value="1"/>
</dbReference>
<dbReference type="GO" id="GO:0046982">
    <property type="term" value="F:protein heterodimerization activity"/>
    <property type="evidence" value="ECO:0007669"/>
    <property type="project" value="InterPro"/>
</dbReference>
<dbReference type="PANTHER" id="PTHR10252:SF5">
    <property type="entry name" value="DR1-ASSOCIATED COREPRESSOR"/>
    <property type="match status" value="1"/>
</dbReference>
<evidence type="ECO:0000313" key="6">
    <source>
        <dbReference type="Proteomes" id="UP000092321"/>
    </source>
</evidence>
<evidence type="ECO:0000313" key="5">
    <source>
        <dbReference type="EMBL" id="OBA28555.1"/>
    </source>
</evidence>
<dbReference type="InterPro" id="IPR050568">
    <property type="entry name" value="Transcr_DNA_Rep_Reg"/>
</dbReference>
<dbReference type="AlphaFoldDB" id="A0A1B7TIT7"/>
<protein>
    <recommendedName>
        <fullName evidence="4">Transcription factor CBF/NF-Y/archaeal histone domain-containing protein</fullName>
    </recommendedName>
</protein>
<evidence type="ECO:0000256" key="3">
    <source>
        <dbReference type="SAM" id="MobiDB-lite"/>
    </source>
</evidence>
<feature type="region of interest" description="Disordered" evidence="3">
    <location>
        <begin position="106"/>
        <end position="128"/>
    </location>
</feature>
<evidence type="ECO:0000259" key="4">
    <source>
        <dbReference type="Pfam" id="PF00808"/>
    </source>
</evidence>
<dbReference type="GO" id="GO:0001046">
    <property type="term" value="F:core promoter sequence-specific DNA binding"/>
    <property type="evidence" value="ECO:0007669"/>
    <property type="project" value="TreeGrafter"/>
</dbReference>
<dbReference type="EMBL" id="LXPE01000003">
    <property type="protein sequence ID" value="OBA28555.1"/>
    <property type="molecule type" value="Genomic_DNA"/>
</dbReference>
<dbReference type="Pfam" id="PF00808">
    <property type="entry name" value="CBFD_NFYB_HMF"/>
    <property type="match status" value="1"/>
</dbReference>
<gene>
    <name evidence="5" type="ORF">HANVADRAFT_92592</name>
</gene>
<keyword evidence="2" id="KW-0539">Nucleus</keyword>
<sequence length="128" mass="14882">MSEEITDRKLNLDDICKLLDKKNISFPSNKIKRIIQLSDEDIGKQTSITPTVVSHAILMFISKLVLESCEIVKEENHSKNNKLDLNSLNKCIKRVEEFDFLIEDEDEEEEISEELDNNVNNDEIKEEE</sequence>
<accession>A0A1B7TIT7</accession>
<dbReference type="PANTHER" id="PTHR10252">
    <property type="entry name" value="HISTONE-LIKE TRANSCRIPTION FACTOR CCAAT-RELATED"/>
    <property type="match status" value="1"/>
</dbReference>